<protein>
    <submittedName>
        <fullName evidence="3">Uncharacterized protein</fullName>
    </submittedName>
</protein>
<feature type="chain" id="PRO_5029909106" evidence="2">
    <location>
        <begin position="17"/>
        <end position="205"/>
    </location>
</feature>
<reference evidence="3 4" key="1">
    <citation type="journal article" date="2020" name="IScience">
        <title>Genome Sequencing of the Endangered Kingdonia uniflora (Circaeasteraceae, Ranunculales) Reveals Potential Mechanisms of Evolutionary Specialization.</title>
        <authorList>
            <person name="Sun Y."/>
            <person name="Deng T."/>
            <person name="Zhang A."/>
            <person name="Moore M.J."/>
            <person name="Landis J.B."/>
            <person name="Lin N."/>
            <person name="Zhang H."/>
            <person name="Zhang X."/>
            <person name="Huang J."/>
            <person name="Zhang X."/>
            <person name="Sun H."/>
            <person name="Wang H."/>
        </authorList>
    </citation>
    <scope>NUCLEOTIDE SEQUENCE [LARGE SCALE GENOMIC DNA]</scope>
    <source>
        <strain evidence="3">TB1705</strain>
        <tissue evidence="3">Leaf</tissue>
    </source>
</reference>
<evidence type="ECO:0000313" key="3">
    <source>
        <dbReference type="EMBL" id="KAF6134746.1"/>
    </source>
</evidence>
<sequence length="205" mass="22719">MPVLWVLKLFRLATLSKKDGAAFGTNNSCADTFGVNLEAVEQDALDLSKRDPIYLDTQIRSSISQKLAAEVLKLATADRDELVRQHDAEKAALREQFEKEKVLQREIFEKEKALQKDQFEKEAAATKKEVEDEAKKAVDTVVASRNKLIQAFYFWGLSREDIDLALAGKYCEIIFLGDDASPVAGQSPAPPVADDKTEEVVGANS</sequence>
<proteinExistence type="predicted"/>
<dbReference type="AlphaFoldDB" id="A0A7J7KWL3"/>
<name>A0A7J7KWL3_9MAGN</name>
<dbReference type="EMBL" id="JACGCM010002827">
    <property type="protein sequence ID" value="KAF6134746.1"/>
    <property type="molecule type" value="Genomic_DNA"/>
</dbReference>
<evidence type="ECO:0000313" key="4">
    <source>
        <dbReference type="Proteomes" id="UP000541444"/>
    </source>
</evidence>
<dbReference type="Proteomes" id="UP000541444">
    <property type="component" value="Unassembled WGS sequence"/>
</dbReference>
<keyword evidence="2" id="KW-0732">Signal</keyword>
<keyword evidence="4" id="KW-1185">Reference proteome</keyword>
<evidence type="ECO:0000256" key="1">
    <source>
        <dbReference type="SAM" id="MobiDB-lite"/>
    </source>
</evidence>
<feature type="region of interest" description="Disordered" evidence="1">
    <location>
        <begin position="182"/>
        <end position="205"/>
    </location>
</feature>
<accession>A0A7J7KWL3</accession>
<comment type="caution">
    <text evidence="3">The sequence shown here is derived from an EMBL/GenBank/DDBJ whole genome shotgun (WGS) entry which is preliminary data.</text>
</comment>
<gene>
    <name evidence="3" type="ORF">GIB67_002147</name>
</gene>
<organism evidence="3 4">
    <name type="scientific">Kingdonia uniflora</name>
    <dbReference type="NCBI Taxonomy" id="39325"/>
    <lineage>
        <taxon>Eukaryota</taxon>
        <taxon>Viridiplantae</taxon>
        <taxon>Streptophyta</taxon>
        <taxon>Embryophyta</taxon>
        <taxon>Tracheophyta</taxon>
        <taxon>Spermatophyta</taxon>
        <taxon>Magnoliopsida</taxon>
        <taxon>Ranunculales</taxon>
        <taxon>Circaeasteraceae</taxon>
        <taxon>Kingdonia</taxon>
    </lineage>
</organism>
<evidence type="ECO:0000256" key="2">
    <source>
        <dbReference type="SAM" id="SignalP"/>
    </source>
</evidence>
<feature type="signal peptide" evidence="2">
    <location>
        <begin position="1"/>
        <end position="16"/>
    </location>
</feature>